<evidence type="ECO:0000259" key="4">
    <source>
        <dbReference type="Pfam" id="PF08190"/>
    </source>
</evidence>
<dbReference type="RefSeq" id="XP_014663914.1">
    <property type="nucleotide sequence ID" value="XM_014808428.1"/>
</dbReference>
<proteinExistence type="inferred from homology"/>
<evidence type="ECO:0000256" key="3">
    <source>
        <dbReference type="ARBA" id="ARBA00046233"/>
    </source>
</evidence>
<reference evidence="7" key="1">
    <citation type="submission" date="2025-08" db="UniProtKB">
        <authorList>
            <consortium name="RefSeq"/>
        </authorList>
    </citation>
    <scope>IDENTIFICATION</scope>
</reference>
<sequence length="303" mass="34002">MAATDKSLLTFEDKNSDLLKNLVIEAAKPGTDSGIAERQFALISPEPGFCIKTKKSNGEKVFINICQSTHIPPPIDLTDEELLAIVNDEDPSSYNVPMSLGEPHTESDNSGNHCTAYDVIISNTFYDKVETNQLFYNFMISLALEGLEEKYSLSLSREVTRLKNKMFFGVMPDQVTRTKAKPTISEIPRLKNPTTKQDLKAPQAPNQTIEPQWKEPSYQFIQDPIEGYPEFLIGEIQLPGMKSVKDVELDIGEDRILLHALAQRYKLDVFMPFLMASSETGAQFNRITQVLTITIPVQPENKA</sequence>
<feature type="domain" description="PIH1D1/2/3 CS-like" evidence="5">
    <location>
        <begin position="228"/>
        <end position="298"/>
    </location>
</feature>
<comment type="function">
    <text evidence="3">Involved in the assembly of C/D box small nucleolar ribonucleoprotein (snoRNP) particles. Recruits the SWI/SNF complex to the core promoter of rRNA genes and enhances pre-rRNA transcription. Mediates interaction of TELO2 with the R2TP complex which is necessary for the stability of MTOR and SMG1. Positively regulates the assembly and activity of the mTORC1 complex.</text>
</comment>
<name>A0ABM1DVE3_PRICU</name>
<dbReference type="PANTHER" id="PTHR22997:SF0">
    <property type="entry name" value="PIH1 DOMAIN-CONTAINING PROTEIN 1"/>
    <property type="match status" value="1"/>
</dbReference>
<dbReference type="Pfam" id="PF08190">
    <property type="entry name" value="PIH1"/>
    <property type="match status" value="1"/>
</dbReference>
<protein>
    <recommendedName>
        <fullName evidence="2">PIH1 domain-containing protein 1</fullName>
    </recommendedName>
</protein>
<evidence type="ECO:0000313" key="6">
    <source>
        <dbReference type="Proteomes" id="UP000695022"/>
    </source>
</evidence>
<feature type="domain" description="PIH1 N-terminal" evidence="4">
    <location>
        <begin position="37"/>
        <end position="182"/>
    </location>
</feature>
<organism evidence="6 7">
    <name type="scientific">Priapulus caudatus</name>
    <name type="common">Priapulid worm</name>
    <dbReference type="NCBI Taxonomy" id="37621"/>
    <lineage>
        <taxon>Eukaryota</taxon>
        <taxon>Metazoa</taxon>
        <taxon>Ecdysozoa</taxon>
        <taxon>Scalidophora</taxon>
        <taxon>Priapulida</taxon>
        <taxon>Priapulimorpha</taxon>
        <taxon>Priapulimorphida</taxon>
        <taxon>Priapulidae</taxon>
        <taxon>Priapulus</taxon>
    </lineage>
</organism>
<evidence type="ECO:0000256" key="1">
    <source>
        <dbReference type="ARBA" id="ARBA00008511"/>
    </source>
</evidence>
<dbReference type="InterPro" id="IPR012981">
    <property type="entry name" value="PIH1_N"/>
</dbReference>
<comment type="similarity">
    <text evidence="1">Belongs to the PIH1 family.</text>
</comment>
<keyword evidence="6" id="KW-1185">Reference proteome</keyword>
<evidence type="ECO:0000256" key="2">
    <source>
        <dbReference type="ARBA" id="ARBA00040540"/>
    </source>
</evidence>
<dbReference type="InterPro" id="IPR050734">
    <property type="entry name" value="PIH1/Kintoun_subfamily"/>
</dbReference>
<dbReference type="Pfam" id="PF18201">
    <property type="entry name" value="PIH1_CS"/>
    <property type="match status" value="1"/>
</dbReference>
<dbReference type="GeneID" id="106806474"/>
<accession>A0ABM1DVE3</accession>
<evidence type="ECO:0000259" key="5">
    <source>
        <dbReference type="Pfam" id="PF18201"/>
    </source>
</evidence>
<evidence type="ECO:0000313" key="7">
    <source>
        <dbReference type="RefSeq" id="XP_014663914.1"/>
    </source>
</evidence>
<dbReference type="InterPro" id="IPR041442">
    <property type="entry name" value="PIH1D1/2/3_CS-like"/>
</dbReference>
<gene>
    <name evidence="7" type="primary">LOC106806474</name>
</gene>
<dbReference type="Proteomes" id="UP000695022">
    <property type="component" value="Unplaced"/>
</dbReference>
<dbReference type="PANTHER" id="PTHR22997">
    <property type="entry name" value="PIH1 DOMAIN-CONTAINING PROTEIN 1"/>
    <property type="match status" value="1"/>
</dbReference>